<feature type="domain" description="OmpA-like" evidence="6">
    <location>
        <begin position="106"/>
        <end position="223"/>
    </location>
</feature>
<reference evidence="7 8" key="1">
    <citation type="journal article" date="2015" name="Appl. Environ. Microbiol.">
        <title>Aerobic and Anaerobic Thiosulfate Oxidation by a Cold-Adapted, Subglacial Chemoautotroph.</title>
        <authorList>
            <person name="Harrold Z.R."/>
            <person name="Skidmore M.L."/>
            <person name="Hamilton T.L."/>
            <person name="Desch L."/>
            <person name="Amada K."/>
            <person name="van Gelder W."/>
            <person name="Glover K."/>
            <person name="Roden E.E."/>
            <person name="Boyd E.S."/>
        </authorList>
    </citation>
    <scope>NUCLEOTIDE SEQUENCE [LARGE SCALE GENOMIC DNA]</scope>
    <source>
        <strain evidence="7 8">RG</strain>
    </source>
</reference>
<dbReference type="OrthoDB" id="9782229at2"/>
<keyword evidence="5" id="KW-0732">Signal</keyword>
<dbReference type="PATRIC" id="fig|36861.3.peg.1054"/>
<dbReference type="InterPro" id="IPR006690">
    <property type="entry name" value="OMPA-like_CS"/>
</dbReference>
<dbReference type="PRINTS" id="PR01021">
    <property type="entry name" value="OMPADOMAIN"/>
</dbReference>
<dbReference type="PROSITE" id="PS51123">
    <property type="entry name" value="OMPA_2"/>
    <property type="match status" value="1"/>
</dbReference>
<evidence type="ECO:0000256" key="2">
    <source>
        <dbReference type="ARBA" id="ARBA00023136"/>
    </source>
</evidence>
<evidence type="ECO:0000256" key="1">
    <source>
        <dbReference type="ARBA" id="ARBA00004442"/>
    </source>
</evidence>
<evidence type="ECO:0000256" key="4">
    <source>
        <dbReference type="PROSITE-ProRule" id="PRU00473"/>
    </source>
</evidence>
<dbReference type="AlphaFoldDB" id="A0A106BW03"/>
<evidence type="ECO:0000256" key="5">
    <source>
        <dbReference type="SAM" id="SignalP"/>
    </source>
</evidence>
<evidence type="ECO:0000313" key="7">
    <source>
        <dbReference type="EMBL" id="KVW99623.1"/>
    </source>
</evidence>
<evidence type="ECO:0000256" key="3">
    <source>
        <dbReference type="ARBA" id="ARBA00023237"/>
    </source>
</evidence>
<dbReference type="EMBL" id="LDUG01000002">
    <property type="protein sequence ID" value="KVW99623.1"/>
    <property type="molecule type" value="Genomic_DNA"/>
</dbReference>
<accession>A0A106BW03</accession>
<dbReference type="InterPro" id="IPR050330">
    <property type="entry name" value="Bact_OuterMem_StrucFunc"/>
</dbReference>
<dbReference type="PROSITE" id="PS51257">
    <property type="entry name" value="PROKAR_LIPOPROTEIN"/>
    <property type="match status" value="1"/>
</dbReference>
<dbReference type="InterPro" id="IPR006665">
    <property type="entry name" value="OmpA-like"/>
</dbReference>
<dbReference type="PANTHER" id="PTHR30329:SF21">
    <property type="entry name" value="LIPOPROTEIN YIAD-RELATED"/>
    <property type="match status" value="1"/>
</dbReference>
<dbReference type="Pfam" id="PF13441">
    <property type="entry name" value="Gly-zipper_YMGG"/>
    <property type="match status" value="1"/>
</dbReference>
<feature type="signal peptide" evidence="5">
    <location>
        <begin position="1"/>
        <end position="18"/>
    </location>
</feature>
<dbReference type="InterPro" id="IPR006664">
    <property type="entry name" value="OMP_bac"/>
</dbReference>
<dbReference type="STRING" id="1123392.GCA_000376425_01700"/>
<dbReference type="Gene3D" id="3.30.1330.60">
    <property type="entry name" value="OmpA-like domain"/>
    <property type="match status" value="1"/>
</dbReference>
<organism evidence="7 8">
    <name type="scientific">Thiobacillus denitrificans</name>
    <dbReference type="NCBI Taxonomy" id="36861"/>
    <lineage>
        <taxon>Bacteria</taxon>
        <taxon>Pseudomonadati</taxon>
        <taxon>Pseudomonadota</taxon>
        <taxon>Betaproteobacteria</taxon>
        <taxon>Nitrosomonadales</taxon>
        <taxon>Thiobacillaceae</taxon>
        <taxon>Thiobacillus</taxon>
    </lineage>
</organism>
<dbReference type="InterPro" id="IPR027367">
    <property type="entry name" value="Gly-zipper_YMGG"/>
</dbReference>
<dbReference type="Pfam" id="PF00691">
    <property type="entry name" value="OmpA"/>
    <property type="match status" value="1"/>
</dbReference>
<dbReference type="RefSeq" id="WP_059750736.1">
    <property type="nucleotide sequence ID" value="NZ_LDUG01000002.1"/>
</dbReference>
<comment type="subcellular location">
    <subcellularLocation>
        <location evidence="1">Cell outer membrane</location>
    </subcellularLocation>
</comment>
<dbReference type="PANTHER" id="PTHR30329">
    <property type="entry name" value="STATOR ELEMENT OF FLAGELLAR MOTOR COMPLEX"/>
    <property type="match status" value="1"/>
</dbReference>
<keyword evidence="8" id="KW-1185">Reference proteome</keyword>
<dbReference type="GO" id="GO:0009279">
    <property type="term" value="C:cell outer membrane"/>
    <property type="evidence" value="ECO:0007669"/>
    <property type="project" value="UniProtKB-SubCell"/>
</dbReference>
<dbReference type="SUPFAM" id="SSF103088">
    <property type="entry name" value="OmpA-like"/>
    <property type="match status" value="1"/>
</dbReference>
<dbReference type="Proteomes" id="UP000064243">
    <property type="component" value="Unassembled WGS sequence"/>
</dbReference>
<proteinExistence type="predicted"/>
<feature type="chain" id="PRO_5007125779" evidence="5">
    <location>
        <begin position="19"/>
        <end position="225"/>
    </location>
</feature>
<keyword evidence="2 4" id="KW-0472">Membrane</keyword>
<comment type="caution">
    <text evidence="7">The sequence shown here is derived from an EMBL/GenBank/DDBJ whole genome shotgun (WGS) entry which is preliminary data.</text>
</comment>
<dbReference type="CDD" id="cd07185">
    <property type="entry name" value="OmpA_C-like"/>
    <property type="match status" value="1"/>
</dbReference>
<evidence type="ECO:0000259" key="6">
    <source>
        <dbReference type="PROSITE" id="PS51123"/>
    </source>
</evidence>
<name>A0A106BW03_THIDE</name>
<dbReference type="InterPro" id="IPR036737">
    <property type="entry name" value="OmpA-like_sf"/>
</dbReference>
<gene>
    <name evidence="7" type="ORF">ABW22_00140</name>
</gene>
<dbReference type="PROSITE" id="PS01068">
    <property type="entry name" value="OMPA_1"/>
    <property type="match status" value="1"/>
</dbReference>
<keyword evidence="3" id="KW-0998">Cell outer membrane</keyword>
<evidence type="ECO:0000313" key="8">
    <source>
        <dbReference type="Proteomes" id="UP000064243"/>
    </source>
</evidence>
<protein>
    <submittedName>
        <fullName evidence="7">Membrane protein</fullName>
    </submittedName>
</protein>
<sequence length="225" mass="23758">MRIPFLAIPLLATLVLSACTTNDLGDSRGLSKTQTGAIIGTASGAALGAIINHKNRGKGALIGAVGGGLAGTGVGYYMDKQAKDLEKQLQPEIQRGEISVEKRAGDNALLVSMTANTGFDTNSAMLKPGYTTTLNKISRVLNQYGKTTVTVIGHTDSVGSDAANQILSENRAQSVMNYFAGQNVNPLRLEAYGRGESEPRADNATEAGRQLNRRVELWILPVVAN</sequence>